<comment type="caution">
    <text evidence="4">The sequence shown here is derived from an EMBL/GenBank/DDBJ whole genome shotgun (WGS) entry which is preliminary data.</text>
</comment>
<protein>
    <recommendedName>
        <fullName evidence="3">SbsA Ig-like domain-containing protein</fullName>
    </recommendedName>
</protein>
<organism evidence="4 5">
    <name type="scientific">Pedobacter miscanthi</name>
    <dbReference type="NCBI Taxonomy" id="2259170"/>
    <lineage>
        <taxon>Bacteria</taxon>
        <taxon>Pseudomonadati</taxon>
        <taxon>Bacteroidota</taxon>
        <taxon>Sphingobacteriia</taxon>
        <taxon>Sphingobacteriales</taxon>
        <taxon>Sphingobacteriaceae</taxon>
        <taxon>Pedobacter</taxon>
    </lineage>
</organism>
<evidence type="ECO:0000313" key="5">
    <source>
        <dbReference type="Proteomes" id="UP000252081"/>
    </source>
</evidence>
<dbReference type="Pfam" id="PF13205">
    <property type="entry name" value="Big_5"/>
    <property type="match status" value="1"/>
</dbReference>
<sequence>MKKAILFATLLCASITQSIWAQKSVNLITTDIDHFWQAYDKIISTKDTSAQYTYLNTLFLEKSTAGQKAMINARNYTSKDYLRVISERQPYFNSIRANTLKAKDYAKAIAIKVEKLKQLYPALKPAEIYFTVGAFRSGGTTTGKMVLIGSEIAMAGEHLDNLVFTNVHEYVHTQQKTNMGDNLLAQCVMEGVAEFVSEKVMAIPSTLPALTYGKAHTESIKQVFILQMFNTGNGFWLYSNAENQFGLRDLGYYVGYAIAEQYYAKATDKARAIAEMIELDYNNMEALSAYVDQSGYFNQKVKQLRDEYEKNRPFVVSATPEKFTDSVGSLKYTVKILFSKPMDKRLRNFEYGPLGKENAMYVKKFVGFSVDGSAATFETELEPGRQYQLVLGEGFKDASGVEMKPYLIDFKTRDK</sequence>
<gene>
    <name evidence="4" type="ORF">DRW42_20620</name>
</gene>
<name>A0A366KQ24_9SPHI</name>
<feature type="domain" description="SbsA Ig-like" evidence="3">
    <location>
        <begin position="310"/>
        <end position="412"/>
    </location>
</feature>
<evidence type="ECO:0000313" key="4">
    <source>
        <dbReference type="EMBL" id="RBQ03628.1"/>
    </source>
</evidence>
<keyword evidence="1 2" id="KW-0732">Signal</keyword>
<dbReference type="Proteomes" id="UP000252081">
    <property type="component" value="Unassembled WGS sequence"/>
</dbReference>
<keyword evidence="5" id="KW-1185">Reference proteome</keyword>
<feature type="signal peptide" evidence="2">
    <location>
        <begin position="1"/>
        <end position="21"/>
    </location>
</feature>
<reference evidence="4 5" key="1">
    <citation type="submission" date="2018-07" db="EMBL/GenBank/DDBJ databases">
        <title>A draft genome of a endophytic bacteria, a new species of Pedobacter.</title>
        <authorList>
            <person name="Zhang Z.D."/>
            <person name="Chen Z.J."/>
        </authorList>
    </citation>
    <scope>NUCLEOTIDE SEQUENCE [LARGE SCALE GENOMIC DNA]</scope>
    <source>
        <strain evidence="4 5">RS10</strain>
    </source>
</reference>
<dbReference type="EMBL" id="QNQU01000020">
    <property type="protein sequence ID" value="RBQ03628.1"/>
    <property type="molecule type" value="Genomic_DNA"/>
</dbReference>
<dbReference type="RefSeq" id="WP_113950726.1">
    <property type="nucleotide sequence ID" value="NZ_QNQU01000020.1"/>
</dbReference>
<dbReference type="AlphaFoldDB" id="A0A366KQ24"/>
<dbReference type="InterPro" id="IPR032812">
    <property type="entry name" value="SbsA_Ig"/>
</dbReference>
<evidence type="ECO:0000256" key="1">
    <source>
        <dbReference type="ARBA" id="ARBA00022729"/>
    </source>
</evidence>
<evidence type="ECO:0000259" key="3">
    <source>
        <dbReference type="Pfam" id="PF13205"/>
    </source>
</evidence>
<proteinExistence type="predicted"/>
<evidence type="ECO:0000256" key="2">
    <source>
        <dbReference type="SAM" id="SignalP"/>
    </source>
</evidence>
<accession>A0A366KQ24</accession>
<dbReference type="OrthoDB" id="6402335at2"/>
<feature type="chain" id="PRO_5017067761" description="SbsA Ig-like domain-containing protein" evidence="2">
    <location>
        <begin position="22"/>
        <end position="415"/>
    </location>
</feature>